<reference evidence="1" key="2">
    <citation type="journal article" date="2015" name="Data Brief">
        <title>Shoot transcriptome of the giant reed, Arundo donax.</title>
        <authorList>
            <person name="Barrero R.A."/>
            <person name="Guerrero F.D."/>
            <person name="Moolhuijzen P."/>
            <person name="Goolsby J.A."/>
            <person name="Tidwell J."/>
            <person name="Bellgard S.E."/>
            <person name="Bellgard M.I."/>
        </authorList>
    </citation>
    <scope>NUCLEOTIDE SEQUENCE</scope>
    <source>
        <tissue evidence="1">Shoot tissue taken approximately 20 cm above the soil surface</tissue>
    </source>
</reference>
<name>A0A0A9GWW7_ARUDO</name>
<reference evidence="1" key="1">
    <citation type="submission" date="2014-09" db="EMBL/GenBank/DDBJ databases">
        <authorList>
            <person name="Magalhaes I.L.F."/>
            <person name="Oliveira U."/>
            <person name="Santos F.R."/>
            <person name="Vidigal T.H.D.A."/>
            <person name="Brescovit A.D."/>
            <person name="Santos A.J."/>
        </authorList>
    </citation>
    <scope>NUCLEOTIDE SEQUENCE</scope>
    <source>
        <tissue evidence="1">Shoot tissue taken approximately 20 cm above the soil surface</tissue>
    </source>
</reference>
<sequence length="25" mass="2910">MLDSVIYETIQTIRVIQEESEGSRI</sequence>
<evidence type="ECO:0000313" key="1">
    <source>
        <dbReference type="EMBL" id="JAE29500.1"/>
    </source>
</evidence>
<protein>
    <submittedName>
        <fullName evidence="1">Uncharacterized protein</fullName>
    </submittedName>
</protein>
<accession>A0A0A9GWW7</accession>
<dbReference type="EMBL" id="GBRH01168396">
    <property type="protein sequence ID" value="JAE29500.1"/>
    <property type="molecule type" value="Transcribed_RNA"/>
</dbReference>
<dbReference type="AlphaFoldDB" id="A0A0A9GWW7"/>
<organism evidence="1">
    <name type="scientific">Arundo donax</name>
    <name type="common">Giant reed</name>
    <name type="synonym">Donax arundinaceus</name>
    <dbReference type="NCBI Taxonomy" id="35708"/>
    <lineage>
        <taxon>Eukaryota</taxon>
        <taxon>Viridiplantae</taxon>
        <taxon>Streptophyta</taxon>
        <taxon>Embryophyta</taxon>
        <taxon>Tracheophyta</taxon>
        <taxon>Spermatophyta</taxon>
        <taxon>Magnoliopsida</taxon>
        <taxon>Liliopsida</taxon>
        <taxon>Poales</taxon>
        <taxon>Poaceae</taxon>
        <taxon>PACMAD clade</taxon>
        <taxon>Arundinoideae</taxon>
        <taxon>Arundineae</taxon>
        <taxon>Arundo</taxon>
    </lineage>
</organism>
<proteinExistence type="predicted"/>